<name>A0AAW9S0K7_9BACT</name>
<dbReference type="RefSeq" id="WP_346823489.1">
    <property type="nucleotide sequence ID" value="NZ_JBDKWZ010000016.1"/>
</dbReference>
<evidence type="ECO:0000256" key="7">
    <source>
        <dbReference type="ARBA" id="ARBA00023053"/>
    </source>
</evidence>
<feature type="transmembrane region" description="Helical" evidence="11">
    <location>
        <begin position="771"/>
        <end position="795"/>
    </location>
</feature>
<accession>A0AAW9S0K7</accession>
<keyword evidence="9 11" id="KW-0472">Membrane</keyword>
<keyword evidence="13" id="KW-1185">Reference proteome</keyword>
<dbReference type="Pfam" id="PF24996">
    <property type="entry name" value="NANM"/>
    <property type="match status" value="2"/>
</dbReference>
<protein>
    <submittedName>
        <fullName evidence="12">Sodium/solute symporter</fullName>
    </submittedName>
</protein>
<feature type="transmembrane region" description="Helical" evidence="11">
    <location>
        <begin position="530"/>
        <end position="563"/>
    </location>
</feature>
<feature type="transmembrane region" description="Helical" evidence="11">
    <location>
        <begin position="847"/>
        <end position="871"/>
    </location>
</feature>
<dbReference type="Proteomes" id="UP001403385">
    <property type="component" value="Unassembled WGS sequence"/>
</dbReference>
<dbReference type="PANTHER" id="PTHR42985:SF40">
    <property type="entry name" value="LD47995P-RELATED"/>
    <property type="match status" value="1"/>
</dbReference>
<dbReference type="PROSITE" id="PS50283">
    <property type="entry name" value="NA_SOLUT_SYMP_3"/>
    <property type="match status" value="1"/>
</dbReference>
<feature type="transmembrane region" description="Helical" evidence="11">
    <location>
        <begin position="669"/>
        <end position="690"/>
    </location>
</feature>
<dbReference type="AlphaFoldDB" id="A0AAW9S0K7"/>
<evidence type="ECO:0000313" key="12">
    <source>
        <dbReference type="EMBL" id="MEN7550707.1"/>
    </source>
</evidence>
<dbReference type="Gene3D" id="1.20.1730.10">
    <property type="entry name" value="Sodium/glucose cotransporter"/>
    <property type="match status" value="1"/>
</dbReference>
<dbReference type="GO" id="GO:0015293">
    <property type="term" value="F:symporter activity"/>
    <property type="evidence" value="ECO:0007669"/>
    <property type="project" value="TreeGrafter"/>
</dbReference>
<feature type="transmembrane region" description="Helical" evidence="11">
    <location>
        <begin position="471"/>
        <end position="492"/>
    </location>
</feature>
<sequence>MIYNYLIVFCLLLASVSCKPKVQKVQQQEFFTWEEVEQLPAAPGETRQFGLAGMFAGVHKGALILAGGANFPGGKPWEGGQKKWWDDIYVLEKDGENYQWYTARHFKLPLPLAYGVSVATEQGLWCIGGNNREGAQSDVFLLQWDPVAKTVSVQTQTSLPYPLANASGGIIGETIFLAGGESDKSVSSRFLSLNLSQSQKVWKELLSWPGEARSHALGLVQSNGENSCFYLLGGRQLQSNGISKVYADAFCYDPSNVKWTQVASLTDDAGQAVPFSAATGVAFGAGSLVITGGSEEKMHNQLEQYGILISQAEGDAKDRLIHERDLILNNHPGFSKKMYAYHTVTDTWEYLNDFPEESLVTTPSLVWENEILIPSGEIAPGIRTPAIIRGVPVKTDSFGWINYTVVVVYLLLLVGIGFLFSKNQKSTTDFFKASGRIPWWAAGISIFGTQLSAITFMAIPAKAYATDWGMFFLLITVLMVAPLIIHFFLPFFRRLNVTSAYEYLEQRFNTATRQVGAAMYVLMQISRLGIVLLLPSLALSVVTGVDVSLCILIMGVLSIVYTVLGGIEAVIWTDVMQVMVLLGGALFCLVWIPFQIGGQPSALLHQVMSDEKFSPVNLDFDFTQPTLWVVIIGGLASNIIQYGSDQTVIQRYLTTKTEQSAANGIKTGAWMVLPSALIFFSIGTALFLFFKNHPDTLNPTLENTDTIFPWYIVSQLPEGISGLLIAAVFAAAMSSLDSSMNSVSTVITQDFYKPYLTSVDEQKELSFARKVTVVIGMLGTGTALLMANLNILSLWDQFNEVVGLFAGGLGGLFLLGIFTKKANGAGALTGLILSGLVQYIVKVHTSLHLLLYAFTGMVSAFLLGYLFSLLIPDKAHRKRELTYTRLVSEKVENEIPVNK</sequence>
<evidence type="ECO:0000256" key="8">
    <source>
        <dbReference type="ARBA" id="ARBA00023065"/>
    </source>
</evidence>
<feature type="transmembrane region" description="Helical" evidence="11">
    <location>
        <begin position="400"/>
        <end position="420"/>
    </location>
</feature>
<comment type="subcellular location">
    <subcellularLocation>
        <location evidence="1">Cell membrane</location>
        <topology evidence="1">Multi-pass membrane protein</topology>
    </subcellularLocation>
</comment>
<comment type="caution">
    <text evidence="12">The sequence shown here is derived from an EMBL/GenBank/DDBJ whole genome shotgun (WGS) entry which is preliminary data.</text>
</comment>
<gene>
    <name evidence="12" type="ORF">AAG747_22495</name>
</gene>
<dbReference type="NCBIfam" id="TIGR00813">
    <property type="entry name" value="sss"/>
    <property type="match status" value="1"/>
</dbReference>
<evidence type="ECO:0000256" key="4">
    <source>
        <dbReference type="ARBA" id="ARBA00022475"/>
    </source>
</evidence>
<organism evidence="12 13">
    <name type="scientific">Rapidithrix thailandica</name>
    <dbReference type="NCBI Taxonomy" id="413964"/>
    <lineage>
        <taxon>Bacteria</taxon>
        <taxon>Pseudomonadati</taxon>
        <taxon>Bacteroidota</taxon>
        <taxon>Cytophagia</taxon>
        <taxon>Cytophagales</taxon>
        <taxon>Flammeovirgaceae</taxon>
        <taxon>Rapidithrix</taxon>
    </lineage>
</organism>
<reference evidence="12 13" key="1">
    <citation type="submission" date="2024-04" db="EMBL/GenBank/DDBJ databases">
        <title>Novel genus in family Flammeovirgaceae.</title>
        <authorList>
            <person name="Nguyen T.H."/>
            <person name="Vuong T.Q."/>
            <person name="Le H."/>
            <person name="Kim S.-G."/>
        </authorList>
    </citation>
    <scope>NUCLEOTIDE SEQUENCE [LARGE SCALE GENOMIC DNA]</scope>
    <source>
        <strain evidence="12 13">JCM 23209</strain>
    </source>
</reference>
<feature type="transmembrane region" description="Helical" evidence="11">
    <location>
        <begin position="440"/>
        <end position="459"/>
    </location>
</feature>
<evidence type="ECO:0000256" key="10">
    <source>
        <dbReference type="ARBA" id="ARBA00023201"/>
    </source>
</evidence>
<evidence type="ECO:0000256" key="6">
    <source>
        <dbReference type="ARBA" id="ARBA00022989"/>
    </source>
</evidence>
<keyword evidence="6 11" id="KW-1133">Transmembrane helix</keyword>
<evidence type="ECO:0000256" key="2">
    <source>
        <dbReference type="ARBA" id="ARBA00006434"/>
    </source>
</evidence>
<dbReference type="InterPro" id="IPR001734">
    <property type="entry name" value="Na/solute_symporter"/>
</dbReference>
<keyword evidence="3" id="KW-0813">Transport</keyword>
<dbReference type="GO" id="GO:0005886">
    <property type="term" value="C:plasma membrane"/>
    <property type="evidence" value="ECO:0007669"/>
    <property type="project" value="UniProtKB-SubCell"/>
</dbReference>
<feature type="transmembrane region" description="Helical" evidence="11">
    <location>
        <begin position="575"/>
        <end position="594"/>
    </location>
</feature>
<keyword evidence="8" id="KW-0406">Ion transport</keyword>
<keyword evidence="10" id="KW-0739">Sodium transport</keyword>
<evidence type="ECO:0000256" key="5">
    <source>
        <dbReference type="ARBA" id="ARBA00022692"/>
    </source>
</evidence>
<dbReference type="InterPro" id="IPR038377">
    <property type="entry name" value="Na/Glc_symporter_sf"/>
</dbReference>
<dbReference type="SUPFAM" id="SSF117281">
    <property type="entry name" value="Kelch motif"/>
    <property type="match status" value="1"/>
</dbReference>
<dbReference type="InterPro" id="IPR015915">
    <property type="entry name" value="Kelch-typ_b-propeller"/>
</dbReference>
<proteinExistence type="inferred from homology"/>
<evidence type="ECO:0000256" key="3">
    <source>
        <dbReference type="ARBA" id="ARBA00022448"/>
    </source>
</evidence>
<keyword evidence="4" id="KW-1003">Cell membrane</keyword>
<dbReference type="EMBL" id="JBDKWZ010000016">
    <property type="protein sequence ID" value="MEN7550707.1"/>
    <property type="molecule type" value="Genomic_DNA"/>
</dbReference>
<evidence type="ECO:0000256" key="1">
    <source>
        <dbReference type="ARBA" id="ARBA00004651"/>
    </source>
</evidence>
<dbReference type="PANTHER" id="PTHR42985">
    <property type="entry name" value="SODIUM-COUPLED MONOCARBOXYLATE TRANSPORTER"/>
    <property type="match status" value="1"/>
</dbReference>
<dbReference type="InterPro" id="IPR051163">
    <property type="entry name" value="Sodium:Solute_Symporter_SSF"/>
</dbReference>
<evidence type="ECO:0000256" key="9">
    <source>
        <dbReference type="ARBA" id="ARBA00023136"/>
    </source>
</evidence>
<dbReference type="InterPro" id="IPR056734">
    <property type="entry name" value="NANM"/>
</dbReference>
<keyword evidence="7" id="KW-0915">Sodium</keyword>
<feature type="transmembrane region" description="Helical" evidence="11">
    <location>
        <begin position="801"/>
        <end position="818"/>
    </location>
</feature>
<keyword evidence="5 11" id="KW-0812">Transmembrane</keyword>
<comment type="similarity">
    <text evidence="2">Belongs to the sodium:solute symporter (SSF) (TC 2.A.21) family.</text>
</comment>
<dbReference type="CDD" id="cd11495">
    <property type="entry name" value="SLC5sbd_NIS-like_u3"/>
    <property type="match status" value="1"/>
</dbReference>
<dbReference type="Pfam" id="PF00474">
    <property type="entry name" value="SSF"/>
    <property type="match status" value="1"/>
</dbReference>
<feature type="transmembrane region" description="Helical" evidence="11">
    <location>
        <begin position="825"/>
        <end position="841"/>
    </location>
</feature>
<feature type="transmembrane region" description="Helical" evidence="11">
    <location>
        <begin position="710"/>
        <end position="732"/>
    </location>
</feature>
<dbReference type="GO" id="GO:0006814">
    <property type="term" value="P:sodium ion transport"/>
    <property type="evidence" value="ECO:0007669"/>
    <property type="project" value="UniProtKB-KW"/>
</dbReference>
<dbReference type="Gene3D" id="2.120.10.80">
    <property type="entry name" value="Kelch-type beta propeller"/>
    <property type="match status" value="1"/>
</dbReference>
<evidence type="ECO:0000256" key="11">
    <source>
        <dbReference type="SAM" id="Phobius"/>
    </source>
</evidence>
<evidence type="ECO:0000313" key="13">
    <source>
        <dbReference type="Proteomes" id="UP001403385"/>
    </source>
</evidence>